<dbReference type="RefSeq" id="XP_025340003.1">
    <property type="nucleotide sequence ID" value="XM_025485072.1"/>
</dbReference>
<protein>
    <recommendedName>
        <fullName evidence="1">Topoisomerase 6 subunit A/Spo11 TOPRIM domain-containing protein</fullName>
    </recommendedName>
</protein>
<keyword evidence="3" id="KW-1185">Reference proteome</keyword>
<dbReference type="PRINTS" id="PR01550">
    <property type="entry name" value="TOP6AFAMILY"/>
</dbReference>
<sequence length="357" mass="40778">MSLHHDWLQLSDQMRSISEELLLQIPVIKRSHDQQNIKSFRSVTDLAENHTQSRRFIVHILAIKLLIKNKLDDRVASVRELFYKDVSSFQNKQSVLSRALHNVSLIHEESLSEDYKVLPSPKGYLYGGPGIEFIQKSSQKMILTYSSKIQLIPHFSNCISIRSKPSAIVIFEKDSVFQSYCDHYRKVAFASRFSCMFMTAKGFPDQASTRFLKNVSTLCEDAPIIAFMDSDVYGVNIFLSFKKSLGREGARMSFGGVFLLDYRKGWVTISRRDILLIISTLRRVSSATHQGTVQHKRFEACTFRRLKQELTRGLLIFKKAEMNTIGTANAEDHTLFSYVDAKLKALQGGYHELSDSA</sequence>
<organism evidence="2 3">
    <name type="scientific">Candidozyma haemuli</name>
    <dbReference type="NCBI Taxonomy" id="45357"/>
    <lineage>
        <taxon>Eukaryota</taxon>
        <taxon>Fungi</taxon>
        <taxon>Dikarya</taxon>
        <taxon>Ascomycota</taxon>
        <taxon>Saccharomycotina</taxon>
        <taxon>Pichiomycetes</taxon>
        <taxon>Metschnikowiaceae</taxon>
        <taxon>Candidozyma</taxon>
    </lineage>
</organism>
<dbReference type="Gene3D" id="3.40.1360.10">
    <property type="match status" value="1"/>
</dbReference>
<dbReference type="GO" id="GO:0000228">
    <property type="term" value="C:nuclear chromosome"/>
    <property type="evidence" value="ECO:0007669"/>
    <property type="project" value="TreeGrafter"/>
</dbReference>
<dbReference type="GO" id="GO:0042138">
    <property type="term" value="P:meiotic DNA double-strand break formation"/>
    <property type="evidence" value="ECO:0007669"/>
    <property type="project" value="TreeGrafter"/>
</dbReference>
<dbReference type="PANTHER" id="PTHR10848">
    <property type="entry name" value="MEIOTIC RECOMBINATION PROTEIN SPO11"/>
    <property type="match status" value="1"/>
</dbReference>
<dbReference type="Proteomes" id="UP000244309">
    <property type="component" value="Unassembled WGS sequence"/>
</dbReference>
<dbReference type="InterPro" id="IPR036078">
    <property type="entry name" value="Spo11/TopoVI_A_sf"/>
</dbReference>
<dbReference type="VEuPathDB" id="FungiDB:CXQ85_001358"/>
<proteinExistence type="predicted"/>
<comment type="caution">
    <text evidence="2">The sequence shown here is derived from an EMBL/GenBank/DDBJ whole genome shotgun (WGS) entry which is preliminary data.</text>
</comment>
<dbReference type="OrthoDB" id="5377392at2759"/>
<evidence type="ECO:0000313" key="3">
    <source>
        <dbReference type="Proteomes" id="UP000244309"/>
    </source>
</evidence>
<dbReference type="STRING" id="45357.A0A2V1AP85"/>
<dbReference type="SUPFAM" id="SSF56726">
    <property type="entry name" value="DNA topoisomerase IV, alpha subunit"/>
    <property type="match status" value="1"/>
</dbReference>
<dbReference type="GeneID" id="37006689"/>
<dbReference type="GO" id="GO:0007131">
    <property type="term" value="P:reciprocal meiotic recombination"/>
    <property type="evidence" value="ECO:0007669"/>
    <property type="project" value="TreeGrafter"/>
</dbReference>
<dbReference type="GO" id="GO:0003677">
    <property type="term" value="F:DNA binding"/>
    <property type="evidence" value="ECO:0007669"/>
    <property type="project" value="InterPro"/>
</dbReference>
<reference evidence="2 3" key="1">
    <citation type="submission" date="2017-12" db="EMBL/GenBank/DDBJ databases">
        <title>Genome Sequence of a Multidrug-Resistant Candida haemulonii Isolate from a Patient with Chronic Leg Ulcers in Israel.</title>
        <authorList>
            <person name="Chow N.A."/>
            <person name="Gade L."/>
            <person name="Batra D."/>
            <person name="Rowe L.A."/>
            <person name="Ben-Ami R."/>
            <person name="Loparev V.N."/>
            <person name="Litvintseva A.P."/>
        </authorList>
    </citation>
    <scope>NUCLEOTIDE SEQUENCE [LARGE SCALE GENOMIC DNA]</scope>
    <source>
        <strain evidence="2 3">B11899</strain>
    </source>
</reference>
<dbReference type="PANTHER" id="PTHR10848:SF0">
    <property type="entry name" value="MEIOTIC RECOMBINATION PROTEIN SPO11"/>
    <property type="match status" value="1"/>
</dbReference>
<dbReference type="AlphaFoldDB" id="A0A2V1AP85"/>
<dbReference type="EMBL" id="PKFO01000001">
    <property type="protein sequence ID" value="PVH19063.1"/>
    <property type="molecule type" value="Genomic_DNA"/>
</dbReference>
<dbReference type="GO" id="GO:0003918">
    <property type="term" value="F:DNA topoisomerase type II (double strand cut, ATP-hydrolyzing) activity"/>
    <property type="evidence" value="ECO:0007669"/>
    <property type="project" value="InterPro"/>
</dbReference>
<dbReference type="InterPro" id="IPR034136">
    <property type="entry name" value="TOPRIM_Topo6A/Spo11"/>
</dbReference>
<evidence type="ECO:0000259" key="1">
    <source>
        <dbReference type="Pfam" id="PF21180"/>
    </source>
</evidence>
<dbReference type="InterPro" id="IPR002815">
    <property type="entry name" value="Spo11/TopoVI_A"/>
</dbReference>
<dbReference type="Pfam" id="PF21180">
    <property type="entry name" value="TOP6A-Spo11_Toprim"/>
    <property type="match status" value="1"/>
</dbReference>
<dbReference type="GO" id="GO:0000706">
    <property type="term" value="P:meiotic DNA double-strand break processing"/>
    <property type="evidence" value="ECO:0007669"/>
    <property type="project" value="TreeGrafter"/>
</dbReference>
<feature type="domain" description="Topoisomerase 6 subunit A/Spo11 TOPRIM" evidence="1">
    <location>
        <begin position="168"/>
        <end position="243"/>
    </location>
</feature>
<gene>
    <name evidence="2" type="ORF">CXQ85_001358</name>
</gene>
<accession>A0A2V1AP85</accession>
<name>A0A2V1AP85_9ASCO</name>
<evidence type="ECO:0000313" key="2">
    <source>
        <dbReference type="EMBL" id="PVH19063.1"/>
    </source>
</evidence>